<dbReference type="AlphaFoldDB" id="R4VH58"/>
<dbReference type="GO" id="GO:0015920">
    <property type="term" value="P:lipopolysaccharide transport"/>
    <property type="evidence" value="ECO:0007669"/>
    <property type="project" value="InterPro"/>
</dbReference>
<evidence type="ECO:0000259" key="3">
    <source>
        <dbReference type="Pfam" id="PF04453"/>
    </source>
</evidence>
<keyword evidence="2" id="KW-0732">Signal</keyword>
<dbReference type="KEGG" id="ssal:SPISAL_07185"/>
<comment type="similarity">
    <text evidence="2">Belongs to the LptD family.</text>
</comment>
<dbReference type="HOGENOM" id="CLU_009039_0_0_6"/>
<dbReference type="Proteomes" id="UP000017881">
    <property type="component" value="Chromosome"/>
</dbReference>
<feature type="chain" id="PRO_5009019524" description="LPS-assembly protein LptD" evidence="2">
    <location>
        <begin position="20"/>
        <end position="695"/>
    </location>
</feature>
<evidence type="ECO:0000256" key="1">
    <source>
        <dbReference type="ARBA" id="ARBA00023237"/>
    </source>
</evidence>
<dbReference type="Pfam" id="PF04453">
    <property type="entry name" value="LptD"/>
    <property type="match status" value="1"/>
</dbReference>
<organism evidence="4 5">
    <name type="scientific">Spiribacter salinus M19-40</name>
    <dbReference type="NCBI Taxonomy" id="1260251"/>
    <lineage>
        <taxon>Bacteria</taxon>
        <taxon>Pseudomonadati</taxon>
        <taxon>Pseudomonadota</taxon>
        <taxon>Gammaproteobacteria</taxon>
        <taxon>Chromatiales</taxon>
        <taxon>Ectothiorhodospiraceae</taxon>
        <taxon>Spiribacter</taxon>
    </lineage>
</organism>
<comment type="subcellular location">
    <subcellularLocation>
        <location evidence="2">Cell outer membrane</location>
    </subcellularLocation>
</comment>
<dbReference type="InterPro" id="IPR050218">
    <property type="entry name" value="LptD"/>
</dbReference>
<comment type="subunit">
    <text evidence="2">Component of the lipopolysaccharide transport and assembly complex. Interacts with LptE and LptA.</text>
</comment>
<accession>R4VH58</accession>
<name>R4VH58_9GAMM</name>
<keyword evidence="5" id="KW-1185">Reference proteome</keyword>
<feature type="signal peptide" evidence="2">
    <location>
        <begin position="1"/>
        <end position="19"/>
    </location>
</feature>
<comment type="function">
    <text evidence="2">Together with LptE, is involved in the assembly of lipopolysaccharide (LPS) at the surface of the outer membrane.</text>
</comment>
<dbReference type="InterPro" id="IPR007543">
    <property type="entry name" value="LptD_C"/>
</dbReference>
<dbReference type="EMBL" id="CP005963">
    <property type="protein sequence ID" value="AGM41531.1"/>
    <property type="molecule type" value="Genomic_DNA"/>
</dbReference>
<dbReference type="PANTHER" id="PTHR30189:SF1">
    <property type="entry name" value="LPS-ASSEMBLY PROTEIN LPTD"/>
    <property type="match status" value="1"/>
</dbReference>
<reference evidence="4 5" key="1">
    <citation type="journal article" date="2013" name="Genome Announc.">
        <title>Draft Genome of Spiribacter salinus M19-40, an Abundant Gammaproteobacterium in Aquatic Hypersaline Environments.</title>
        <authorList>
            <person name="Leon M.J."/>
            <person name="Ghai R."/>
            <person name="Fernandez A.B."/>
            <person name="Sanchez-Porro C."/>
            <person name="Rodriguez-Valera F."/>
            <person name="Ventosa A."/>
        </authorList>
    </citation>
    <scope>NUCLEOTIDE SEQUENCE [LARGE SCALE GENOMIC DNA]</scope>
    <source>
        <strain evidence="4">M19-40</strain>
    </source>
</reference>
<keyword evidence="1 2" id="KW-0998">Cell outer membrane</keyword>
<dbReference type="InterPro" id="IPR020889">
    <property type="entry name" value="LipoPS_assembly_LptD"/>
</dbReference>
<dbReference type="GO" id="GO:0009279">
    <property type="term" value="C:cell outer membrane"/>
    <property type="evidence" value="ECO:0007669"/>
    <property type="project" value="UniProtKB-SubCell"/>
</dbReference>
<protein>
    <recommendedName>
        <fullName evidence="2">LPS-assembly protein LptD</fullName>
    </recommendedName>
</protein>
<proteinExistence type="inferred from homology"/>
<dbReference type="GO" id="GO:1990351">
    <property type="term" value="C:transporter complex"/>
    <property type="evidence" value="ECO:0007669"/>
    <property type="project" value="TreeGrafter"/>
</dbReference>
<dbReference type="PATRIC" id="fig|1260251.3.peg.1453"/>
<gene>
    <name evidence="2" type="primary">lptD</name>
    <name evidence="4" type="ORF">SPISAL_07185</name>
</gene>
<sequence precursor="true">MLKLAPWALLLVTPMAGLAAADEASGRWALCGAPLLAPVDDDADLVLKGETLRYDHTDGRLLIDQAVQLREAGLLIEADSVDYQLDADRGRFEGVREYRIAAGHLQGSADRIIREGPARSRYEGVTFSTCMPDNELWRLDARQATVNTDTRQGRARHSVLSIADVPVFYTPYLPFPIGEERMSGLLAPTLGQSDRNGTTVALPWYWNIAPNQDATITPTVYGKRGVLLGTQYRYLHERGQGEINASYLPNDDRFGDDRWAIDQTHDWQMGNAVRGELRQQRTSDPDYNDDFNNDFDYRSASFLESRAQLSWADQGFIASVDAQDWQRIANDESSPYARRPRVQFDYDPIQAERPVKFSIASAYTDFYNADASQAQGIEYNVAPRLSMPINALAYRFEPAVAFQHSGYDLTRPEGDTDSPSASVPIYTADASVFLERPHTLFNGVYQTLEPRIQYRNVPDRGQDALPDFGSPSRTRHYARLFRPTPFDNEHTEQASVGLTTRYIDNQTGREYLRASLGQAFYYHDDAPRDRSDYITELRLSLPRGLVFDADYRWDPEDADTNKLRALLRWRGAHRAAANLALRQQEDRGDVALNQITASAALPITPQWQVFAGVREDLEAEQTLARFFGIQQSGCCHSLRVVVNEDRRLADSAGRRTLEQAILFELELKGLGGIGDRIRPFLSDEIDGYNAERPYP</sequence>
<evidence type="ECO:0000313" key="5">
    <source>
        <dbReference type="Proteomes" id="UP000017881"/>
    </source>
</evidence>
<feature type="domain" description="LptD C-terminal" evidence="3">
    <location>
        <begin position="257"/>
        <end position="607"/>
    </location>
</feature>
<evidence type="ECO:0000313" key="4">
    <source>
        <dbReference type="EMBL" id="AGM41531.1"/>
    </source>
</evidence>
<comment type="caution">
    <text evidence="2">Lacks conserved residue(s) required for the propagation of feature annotation.</text>
</comment>
<dbReference type="PANTHER" id="PTHR30189">
    <property type="entry name" value="LPS-ASSEMBLY PROTEIN"/>
    <property type="match status" value="1"/>
</dbReference>
<keyword evidence="2" id="KW-0472">Membrane</keyword>
<dbReference type="GO" id="GO:0043165">
    <property type="term" value="P:Gram-negative-bacterium-type cell outer membrane assembly"/>
    <property type="evidence" value="ECO:0007669"/>
    <property type="project" value="UniProtKB-UniRule"/>
</dbReference>
<dbReference type="HAMAP" id="MF_01411">
    <property type="entry name" value="LPS_assembly_LptD"/>
    <property type="match status" value="1"/>
</dbReference>
<dbReference type="eggNOG" id="COG1452">
    <property type="taxonomic scope" value="Bacteria"/>
</dbReference>
<evidence type="ECO:0000256" key="2">
    <source>
        <dbReference type="HAMAP-Rule" id="MF_01411"/>
    </source>
</evidence>